<sequence length="97" mass="11319">MNFCILLYYKIIILLVKRLCLKEEKDYAEFKKEAVNFCSDWLKENRFVQNYGSFVGDALMLCTHTVYICISIAGESSWHAIARRSLFSLTLNLIGKR</sequence>
<dbReference type="AlphaFoldDB" id="A0A0V0XE80"/>
<organism evidence="2 3">
    <name type="scientific">Trichinella pseudospiralis</name>
    <name type="common">Parasitic roundworm</name>
    <dbReference type="NCBI Taxonomy" id="6337"/>
    <lineage>
        <taxon>Eukaryota</taxon>
        <taxon>Metazoa</taxon>
        <taxon>Ecdysozoa</taxon>
        <taxon>Nematoda</taxon>
        <taxon>Enoplea</taxon>
        <taxon>Dorylaimia</taxon>
        <taxon>Trichinellida</taxon>
        <taxon>Trichinellidae</taxon>
        <taxon>Trichinella</taxon>
    </lineage>
</organism>
<feature type="non-terminal residue" evidence="2">
    <location>
        <position position="97"/>
    </location>
</feature>
<dbReference type="Proteomes" id="UP000054815">
    <property type="component" value="Unassembled WGS sequence"/>
</dbReference>
<feature type="chain" id="PRO_5006872519" evidence="1">
    <location>
        <begin position="23"/>
        <end position="97"/>
    </location>
</feature>
<dbReference type="STRING" id="6337.A0A0V0XE80"/>
<proteinExistence type="predicted"/>
<evidence type="ECO:0000313" key="2">
    <source>
        <dbReference type="EMBL" id="KRX86158.1"/>
    </source>
</evidence>
<feature type="signal peptide" evidence="1">
    <location>
        <begin position="1"/>
        <end position="22"/>
    </location>
</feature>
<dbReference type="EMBL" id="JYDU01000446">
    <property type="protein sequence ID" value="KRX86158.1"/>
    <property type="molecule type" value="Genomic_DNA"/>
</dbReference>
<evidence type="ECO:0000256" key="1">
    <source>
        <dbReference type="SAM" id="SignalP"/>
    </source>
</evidence>
<evidence type="ECO:0000313" key="3">
    <source>
        <dbReference type="Proteomes" id="UP000054815"/>
    </source>
</evidence>
<accession>A0A0V0XE80</accession>
<comment type="caution">
    <text evidence="2">The sequence shown here is derived from an EMBL/GenBank/DDBJ whole genome shotgun (WGS) entry which is preliminary data.</text>
</comment>
<keyword evidence="1" id="KW-0732">Signal</keyword>
<protein>
    <submittedName>
        <fullName evidence="2">Uncharacterized protein</fullName>
    </submittedName>
</protein>
<name>A0A0V0XE80_TRIPS</name>
<gene>
    <name evidence="2" type="ORF">T4E_431</name>
</gene>
<reference evidence="2 3" key="1">
    <citation type="submission" date="2015-01" db="EMBL/GenBank/DDBJ databases">
        <title>Evolution of Trichinella species and genotypes.</title>
        <authorList>
            <person name="Korhonen P.K."/>
            <person name="Edoardo P."/>
            <person name="Giuseppe L.R."/>
            <person name="Gasser R.B."/>
        </authorList>
    </citation>
    <scope>NUCLEOTIDE SEQUENCE [LARGE SCALE GENOMIC DNA]</scope>
    <source>
        <strain evidence="2">ISS141</strain>
    </source>
</reference>